<evidence type="ECO:0000313" key="1">
    <source>
        <dbReference type="EMBL" id="GHD44061.1"/>
    </source>
</evidence>
<evidence type="ECO:0000313" key="2">
    <source>
        <dbReference type="Proteomes" id="UP000630353"/>
    </source>
</evidence>
<dbReference type="EMBL" id="BMZS01000002">
    <property type="protein sequence ID" value="GHD44061.1"/>
    <property type="molecule type" value="Genomic_DNA"/>
</dbReference>
<dbReference type="AlphaFoldDB" id="A0A918XP93"/>
<proteinExistence type="predicted"/>
<gene>
    <name evidence="1" type="ORF">GCM10017083_11020</name>
</gene>
<reference evidence="1" key="1">
    <citation type="journal article" date="2014" name="Int. J. Syst. Evol. Microbiol.">
        <title>Complete genome sequence of Corynebacterium casei LMG S-19264T (=DSM 44701T), isolated from a smear-ripened cheese.</title>
        <authorList>
            <consortium name="US DOE Joint Genome Institute (JGI-PGF)"/>
            <person name="Walter F."/>
            <person name="Albersmeier A."/>
            <person name="Kalinowski J."/>
            <person name="Ruckert C."/>
        </authorList>
    </citation>
    <scope>NUCLEOTIDE SEQUENCE</scope>
    <source>
        <strain evidence="1">KCTC 42651</strain>
    </source>
</reference>
<sequence>MSRITAATDPTQAVALRERRDVTVQRMVGAMALVQAMRRDGAVRDGAVEMEMWARPTVLRRSARDEWAEPAPARAMHEVAAS</sequence>
<keyword evidence="2" id="KW-1185">Reference proteome</keyword>
<protein>
    <submittedName>
        <fullName evidence="1">Uncharacterized protein</fullName>
    </submittedName>
</protein>
<organism evidence="1 2">
    <name type="scientific">Thalassobaculum fulvum</name>
    <dbReference type="NCBI Taxonomy" id="1633335"/>
    <lineage>
        <taxon>Bacteria</taxon>
        <taxon>Pseudomonadati</taxon>
        <taxon>Pseudomonadota</taxon>
        <taxon>Alphaproteobacteria</taxon>
        <taxon>Rhodospirillales</taxon>
        <taxon>Thalassobaculaceae</taxon>
        <taxon>Thalassobaculum</taxon>
    </lineage>
</organism>
<reference evidence="1" key="2">
    <citation type="submission" date="2020-09" db="EMBL/GenBank/DDBJ databases">
        <authorList>
            <person name="Sun Q."/>
            <person name="Kim S."/>
        </authorList>
    </citation>
    <scope>NUCLEOTIDE SEQUENCE</scope>
    <source>
        <strain evidence="1">KCTC 42651</strain>
    </source>
</reference>
<comment type="caution">
    <text evidence="1">The sequence shown here is derived from an EMBL/GenBank/DDBJ whole genome shotgun (WGS) entry which is preliminary data.</text>
</comment>
<name>A0A918XP93_9PROT</name>
<dbReference type="Proteomes" id="UP000630353">
    <property type="component" value="Unassembled WGS sequence"/>
</dbReference>
<accession>A0A918XP93</accession>